<gene>
    <name evidence="2" type="ORF">EXN22_05890</name>
</gene>
<feature type="transmembrane region" description="Helical" evidence="1">
    <location>
        <begin position="68"/>
        <end position="87"/>
    </location>
</feature>
<dbReference type="OrthoDB" id="8708571at2"/>
<dbReference type="KEGG" id="ptk:EXN22_05890"/>
<feature type="transmembrane region" description="Helical" evidence="1">
    <location>
        <begin position="138"/>
        <end position="157"/>
    </location>
</feature>
<feature type="transmembrane region" description="Helical" evidence="1">
    <location>
        <begin position="36"/>
        <end position="61"/>
    </location>
</feature>
<keyword evidence="1" id="KW-1133">Transmembrane helix</keyword>
<evidence type="ECO:0000256" key="1">
    <source>
        <dbReference type="SAM" id="Phobius"/>
    </source>
</evidence>
<dbReference type="EMBL" id="CP035952">
    <property type="protein sequence ID" value="QBF25243.1"/>
    <property type="molecule type" value="Genomic_DNA"/>
</dbReference>
<proteinExistence type="predicted"/>
<name>A0A411MEG3_9PSED</name>
<sequence>MARFYVAITLGLFVLSLCFDAIYLSGDSRLHALQAMLYGPWGVVMQIYAWFANPLLGLAILAHRRWRWLSLLLGFGALYLALSSLLVERLPNNHSYDFLDVTGFGPGYYLWLASIGFFCAAQAWWCRQVFKGAPIPGWHLLDGGLAIALNVAIVYAIQSPELHFQLKKVIEPPASVQIDKDAI</sequence>
<dbReference type="Proteomes" id="UP000291130">
    <property type="component" value="Chromosome"/>
</dbReference>
<protein>
    <submittedName>
        <fullName evidence="2">Uncharacterized protein</fullName>
    </submittedName>
</protein>
<dbReference type="AlphaFoldDB" id="A0A411MEG3"/>
<dbReference type="RefSeq" id="WP_130263183.1">
    <property type="nucleotide sequence ID" value="NZ_CP035952.1"/>
</dbReference>
<feature type="transmembrane region" description="Helical" evidence="1">
    <location>
        <begin position="107"/>
        <end position="126"/>
    </location>
</feature>
<keyword evidence="1" id="KW-0472">Membrane</keyword>
<keyword evidence="1" id="KW-0812">Transmembrane</keyword>
<keyword evidence="3" id="KW-1185">Reference proteome</keyword>
<organism evidence="2 3">
    <name type="scientific">Pseudomonas tructae</name>
    <dbReference type="NCBI Taxonomy" id="2518644"/>
    <lineage>
        <taxon>Bacteria</taxon>
        <taxon>Pseudomonadati</taxon>
        <taxon>Pseudomonadota</taxon>
        <taxon>Gammaproteobacteria</taxon>
        <taxon>Pseudomonadales</taxon>
        <taxon>Pseudomonadaceae</taxon>
        <taxon>Pseudomonas</taxon>
    </lineage>
</organism>
<evidence type="ECO:0000313" key="2">
    <source>
        <dbReference type="EMBL" id="QBF25243.1"/>
    </source>
</evidence>
<accession>A0A411MEG3</accession>
<evidence type="ECO:0000313" key="3">
    <source>
        <dbReference type="Proteomes" id="UP000291130"/>
    </source>
</evidence>
<reference evidence="2 3" key="1">
    <citation type="submission" date="2019-02" db="EMBL/GenBank/DDBJ databases">
        <title>Complete genome sequence of Pseudomonas sp. SNU WT1 isolated from rainbow trout.</title>
        <authorList>
            <person name="Oh W.T."/>
            <person name="Park S.C."/>
        </authorList>
    </citation>
    <scope>NUCLEOTIDE SEQUENCE [LARGE SCALE GENOMIC DNA]</scope>
    <source>
        <strain evidence="2 3">SNU WT1</strain>
    </source>
</reference>